<reference evidence="1 2" key="1">
    <citation type="submission" date="2023-05" db="EMBL/GenBank/DDBJ databases">
        <title>B98-5 Cell Line De Novo Hybrid Assembly: An Optical Mapping Approach.</title>
        <authorList>
            <person name="Kananen K."/>
            <person name="Auerbach J.A."/>
            <person name="Kautto E."/>
            <person name="Blachly J.S."/>
        </authorList>
    </citation>
    <scope>NUCLEOTIDE SEQUENCE [LARGE SCALE GENOMIC DNA]</scope>
    <source>
        <strain evidence="1">B95-8</strain>
        <tissue evidence="1">Cell line</tissue>
    </source>
</reference>
<evidence type="ECO:0000313" key="2">
    <source>
        <dbReference type="Proteomes" id="UP001266305"/>
    </source>
</evidence>
<dbReference type="Proteomes" id="UP001266305">
    <property type="component" value="Unassembled WGS sequence"/>
</dbReference>
<proteinExistence type="predicted"/>
<accession>A0ABQ9VKZ5</accession>
<protein>
    <submittedName>
        <fullName evidence="1">Uncharacterized protein</fullName>
    </submittedName>
</protein>
<dbReference type="EMBL" id="JASSZA010000005">
    <property type="protein sequence ID" value="KAK2109821.1"/>
    <property type="molecule type" value="Genomic_DNA"/>
</dbReference>
<comment type="caution">
    <text evidence="1">The sequence shown here is derived from an EMBL/GenBank/DDBJ whole genome shotgun (WGS) entry which is preliminary data.</text>
</comment>
<name>A0ABQ9VKZ5_SAGOE</name>
<gene>
    <name evidence="1" type="ORF">P7K49_009567</name>
</gene>
<keyword evidence="2" id="KW-1185">Reference proteome</keyword>
<sequence>MNFISKEISALAKYSDYSGELWTADTENTPALQIPRKNLQHDHLPAAFPTLSSKLQGAKEESPMARGPEKRNMSLHYSTEVAASAYDITPPPALSVTRIRTVSPTVSLFVSQVNQLDVNTALLQGKSS</sequence>
<evidence type="ECO:0000313" key="1">
    <source>
        <dbReference type="EMBL" id="KAK2109821.1"/>
    </source>
</evidence>
<organism evidence="1 2">
    <name type="scientific">Saguinus oedipus</name>
    <name type="common">Cotton-top tamarin</name>
    <name type="synonym">Oedipomidas oedipus</name>
    <dbReference type="NCBI Taxonomy" id="9490"/>
    <lineage>
        <taxon>Eukaryota</taxon>
        <taxon>Metazoa</taxon>
        <taxon>Chordata</taxon>
        <taxon>Craniata</taxon>
        <taxon>Vertebrata</taxon>
        <taxon>Euteleostomi</taxon>
        <taxon>Mammalia</taxon>
        <taxon>Eutheria</taxon>
        <taxon>Euarchontoglires</taxon>
        <taxon>Primates</taxon>
        <taxon>Haplorrhini</taxon>
        <taxon>Platyrrhini</taxon>
        <taxon>Cebidae</taxon>
        <taxon>Callitrichinae</taxon>
        <taxon>Saguinus</taxon>
    </lineage>
</organism>